<organism evidence="3 4">
    <name type="scientific">Achromobacter spanius</name>
    <dbReference type="NCBI Taxonomy" id="217203"/>
    <lineage>
        <taxon>Bacteria</taxon>
        <taxon>Pseudomonadati</taxon>
        <taxon>Pseudomonadota</taxon>
        <taxon>Betaproteobacteria</taxon>
        <taxon>Burkholderiales</taxon>
        <taxon>Alcaligenaceae</taxon>
        <taxon>Achromobacter</taxon>
    </lineage>
</organism>
<dbReference type="PANTHER" id="PTHR40254">
    <property type="entry name" value="BLR0577 PROTEIN"/>
    <property type="match status" value="1"/>
</dbReference>
<accession>A0AAW3HZB2</accession>
<evidence type="ECO:0000259" key="2">
    <source>
        <dbReference type="Pfam" id="PF13454"/>
    </source>
</evidence>
<dbReference type="Pfam" id="PF13454">
    <property type="entry name" value="NAD_binding_9"/>
    <property type="match status" value="1"/>
</dbReference>
<comment type="caution">
    <text evidence="3">The sequence shown here is derived from an EMBL/GenBank/DDBJ whole genome shotgun (WGS) entry which is preliminary data.</text>
</comment>
<feature type="domain" description="FAD-dependent urate hydroxylase HpyO/Asp monooxygenase CreE-like FAD/NAD(P)-binding" evidence="2">
    <location>
        <begin position="16"/>
        <end position="179"/>
    </location>
</feature>
<dbReference type="Gene3D" id="3.50.50.60">
    <property type="entry name" value="FAD/NAD(P)-binding domain"/>
    <property type="match status" value="1"/>
</dbReference>
<dbReference type="RefSeq" id="WP_050448663.1">
    <property type="nucleotide sequence ID" value="NZ_LGVG01000029.1"/>
</dbReference>
<dbReference type="PANTHER" id="PTHR40254:SF1">
    <property type="entry name" value="BLR0577 PROTEIN"/>
    <property type="match status" value="1"/>
</dbReference>
<sequence length="555" mass="59473">MKPLDACPGPIATDVAIVGGGSVAISFLYQLLLSWQAGSAARPLTITVFEPQAAPGPGAAYQEDLPSNLLNIPAGNMSARADQRMDFVDWLRTQDPGWLRGYGVDTIEPSDFLPRPLFGAYMRAVYARCRELALAQGVALAHVQSPVHRVSPLQDGNVRIESEGNAPCLARYAVLCNGNLPSQAFPALQGAPGYFNSPYPVADLARGISSDASVCIIGTSLSAVDAAAALQQSGHRGPILCVSRNGRLPSVRSPHNQAPAALRHFNHEGLMRLAARQGGMLTLEAIAGALQDEVLAMHGAVDADEVFGLAVDAQQALDEEIRRSALAARPWQAVAAATNAVVEQVWHLMPPAERQRFQSRWRALWMARRATFPMRNALKLQALFKTGQLQVRAGYVDTRHVEGRHDLAAGAFHTRLRDTDGEVTHRSHYLINATSFSVDVAHTDDPLISTLLRDGHARADPFGGVALDFDTGCLKTAQDAVLGQVSVLGSLAGGTYFWTTSMDVNARLARDQAVRIATALARPTGITDPDSRADTPSLAKWTAHRPTHPAPTASS</sequence>
<keyword evidence="3" id="KW-0378">Hydrolase</keyword>
<evidence type="ECO:0000313" key="4">
    <source>
        <dbReference type="Proteomes" id="UP000037511"/>
    </source>
</evidence>
<dbReference type="InterPro" id="IPR038732">
    <property type="entry name" value="HpyO/CreE_NAD-binding"/>
</dbReference>
<dbReference type="AlphaFoldDB" id="A0AAW3HZB2"/>
<dbReference type="InterPro" id="IPR052189">
    <property type="entry name" value="L-asp_N-monooxygenase_NS-form"/>
</dbReference>
<dbReference type="SUPFAM" id="SSF51905">
    <property type="entry name" value="FAD/NAD(P)-binding domain"/>
    <property type="match status" value="1"/>
</dbReference>
<evidence type="ECO:0000313" key="3">
    <source>
        <dbReference type="EMBL" id="KNE25889.1"/>
    </source>
</evidence>
<gene>
    <name evidence="3" type="ORF">AFM18_20220</name>
</gene>
<feature type="region of interest" description="Disordered" evidence="1">
    <location>
        <begin position="524"/>
        <end position="555"/>
    </location>
</feature>
<dbReference type="EMBL" id="LGVG01000029">
    <property type="protein sequence ID" value="KNE25889.1"/>
    <property type="molecule type" value="Genomic_DNA"/>
</dbReference>
<protein>
    <submittedName>
        <fullName evidence="3">Hydroxyacylglutathione hydrolase</fullName>
    </submittedName>
</protein>
<dbReference type="Proteomes" id="UP000037511">
    <property type="component" value="Unassembled WGS sequence"/>
</dbReference>
<proteinExistence type="predicted"/>
<reference evidence="3 4" key="1">
    <citation type="submission" date="2015-07" db="EMBL/GenBank/DDBJ databases">
        <title>Draft genome of Achromobacter spanius.</title>
        <authorList>
            <person name="Wang X."/>
        </authorList>
    </citation>
    <scope>NUCLEOTIDE SEQUENCE [LARGE SCALE GENOMIC DNA]</scope>
    <source>
        <strain evidence="3 4">CGMCC9173</strain>
    </source>
</reference>
<dbReference type="InterPro" id="IPR036188">
    <property type="entry name" value="FAD/NAD-bd_sf"/>
</dbReference>
<name>A0AAW3HZB2_9BURK</name>
<evidence type="ECO:0000256" key="1">
    <source>
        <dbReference type="SAM" id="MobiDB-lite"/>
    </source>
</evidence>
<dbReference type="GO" id="GO:0016787">
    <property type="term" value="F:hydrolase activity"/>
    <property type="evidence" value="ECO:0007669"/>
    <property type="project" value="UniProtKB-KW"/>
</dbReference>